<keyword evidence="2" id="KW-1185">Reference proteome</keyword>
<comment type="caution">
    <text evidence="1">The sequence shown here is derived from an EMBL/GenBank/DDBJ whole genome shotgun (WGS) entry which is preliminary data.</text>
</comment>
<dbReference type="Proteomes" id="UP000299102">
    <property type="component" value="Unassembled WGS sequence"/>
</dbReference>
<dbReference type="AlphaFoldDB" id="A0A4C1VX05"/>
<proteinExistence type="predicted"/>
<reference evidence="1 2" key="1">
    <citation type="journal article" date="2019" name="Commun. Biol.">
        <title>The bagworm genome reveals a unique fibroin gene that provides high tensile strength.</title>
        <authorList>
            <person name="Kono N."/>
            <person name="Nakamura H."/>
            <person name="Ohtoshi R."/>
            <person name="Tomita M."/>
            <person name="Numata K."/>
            <person name="Arakawa K."/>
        </authorList>
    </citation>
    <scope>NUCLEOTIDE SEQUENCE [LARGE SCALE GENOMIC DNA]</scope>
</reference>
<protein>
    <submittedName>
        <fullName evidence="1">Uncharacterized protein</fullName>
    </submittedName>
</protein>
<dbReference type="EMBL" id="BGZK01000438">
    <property type="protein sequence ID" value="GBP43548.1"/>
    <property type="molecule type" value="Genomic_DNA"/>
</dbReference>
<accession>A0A4C1VX05</accession>
<sequence length="94" mass="10650">MRLRSMIHKYESLDYLLPHRISYLADDSHSYRRNATSTTAAGGRRRVASSLVSKCLPKSLTRALRPPSPGRVAQRLLHVVKFFYNSSFSGATRL</sequence>
<evidence type="ECO:0000313" key="2">
    <source>
        <dbReference type="Proteomes" id="UP000299102"/>
    </source>
</evidence>
<gene>
    <name evidence="1" type="ORF">EVAR_87465_1</name>
</gene>
<evidence type="ECO:0000313" key="1">
    <source>
        <dbReference type="EMBL" id="GBP43548.1"/>
    </source>
</evidence>
<organism evidence="1 2">
    <name type="scientific">Eumeta variegata</name>
    <name type="common">Bagworm moth</name>
    <name type="synonym">Eumeta japonica</name>
    <dbReference type="NCBI Taxonomy" id="151549"/>
    <lineage>
        <taxon>Eukaryota</taxon>
        <taxon>Metazoa</taxon>
        <taxon>Ecdysozoa</taxon>
        <taxon>Arthropoda</taxon>
        <taxon>Hexapoda</taxon>
        <taxon>Insecta</taxon>
        <taxon>Pterygota</taxon>
        <taxon>Neoptera</taxon>
        <taxon>Endopterygota</taxon>
        <taxon>Lepidoptera</taxon>
        <taxon>Glossata</taxon>
        <taxon>Ditrysia</taxon>
        <taxon>Tineoidea</taxon>
        <taxon>Psychidae</taxon>
        <taxon>Oiketicinae</taxon>
        <taxon>Eumeta</taxon>
    </lineage>
</organism>
<name>A0A4C1VX05_EUMVA</name>